<proteinExistence type="inferred from homology"/>
<keyword evidence="4 7" id="KW-0812">Transmembrane</keyword>
<evidence type="ECO:0000256" key="1">
    <source>
        <dbReference type="ARBA" id="ARBA00004651"/>
    </source>
</evidence>
<comment type="similarity">
    <text evidence="7">Belongs to the binding-protein-dependent transport system permease family.</text>
</comment>
<dbReference type="InterPro" id="IPR050366">
    <property type="entry name" value="BP-dependent_transpt_permease"/>
</dbReference>
<keyword evidence="10" id="KW-1185">Reference proteome</keyword>
<evidence type="ECO:0000256" key="6">
    <source>
        <dbReference type="ARBA" id="ARBA00023136"/>
    </source>
</evidence>
<evidence type="ECO:0000256" key="7">
    <source>
        <dbReference type="RuleBase" id="RU363032"/>
    </source>
</evidence>
<evidence type="ECO:0000256" key="4">
    <source>
        <dbReference type="ARBA" id="ARBA00022692"/>
    </source>
</evidence>
<feature type="transmembrane region" description="Helical" evidence="7">
    <location>
        <begin position="251"/>
        <end position="270"/>
    </location>
</feature>
<dbReference type="Proteomes" id="UP000245702">
    <property type="component" value="Unassembled WGS sequence"/>
</dbReference>
<feature type="domain" description="ABC transmembrane type-1" evidence="8">
    <location>
        <begin position="84"/>
        <end position="274"/>
    </location>
</feature>
<evidence type="ECO:0000259" key="8">
    <source>
        <dbReference type="PROSITE" id="PS50928"/>
    </source>
</evidence>
<keyword evidence="5 7" id="KW-1133">Transmembrane helix</keyword>
<name>A0ABP2C515_9FIRM</name>
<evidence type="ECO:0000313" key="10">
    <source>
        <dbReference type="Proteomes" id="UP000245702"/>
    </source>
</evidence>
<dbReference type="PANTHER" id="PTHR43386:SF23">
    <property type="entry name" value="ABC TRANSPORTER"/>
    <property type="match status" value="1"/>
</dbReference>
<dbReference type="Gene3D" id="1.10.3720.10">
    <property type="entry name" value="MetI-like"/>
    <property type="match status" value="1"/>
</dbReference>
<gene>
    <name evidence="9" type="primary">dppC_2</name>
    <name evidence="9" type="ORF">SSPH_01546</name>
</gene>
<dbReference type="SUPFAM" id="SSF161098">
    <property type="entry name" value="MetI-like"/>
    <property type="match status" value="1"/>
</dbReference>
<evidence type="ECO:0000256" key="2">
    <source>
        <dbReference type="ARBA" id="ARBA00022448"/>
    </source>
</evidence>
<keyword evidence="3" id="KW-1003">Cell membrane</keyword>
<keyword evidence="2 7" id="KW-0813">Transport</keyword>
<dbReference type="CDD" id="cd06261">
    <property type="entry name" value="TM_PBP2"/>
    <property type="match status" value="1"/>
</dbReference>
<reference evidence="9 10" key="1">
    <citation type="submission" date="2016-01" db="EMBL/GenBank/DDBJ databases">
        <authorList>
            <person name="Brown R."/>
        </authorList>
    </citation>
    <scope>NUCLEOTIDE SEQUENCE [LARGE SCALE GENOMIC DNA]</scope>
    <source>
        <strain evidence="9">Sporomusa sphaeroides DSM 2875</strain>
    </source>
</reference>
<keyword evidence="6 7" id="KW-0472">Membrane</keyword>
<accession>A0ABP2C515</accession>
<feature type="transmembrane region" description="Helical" evidence="7">
    <location>
        <begin position="86"/>
        <end position="107"/>
    </location>
</feature>
<comment type="caution">
    <text evidence="9">The sequence shown here is derived from an EMBL/GenBank/DDBJ whole genome shotgun (WGS) entry which is preliminary data.</text>
</comment>
<dbReference type="Pfam" id="PF00528">
    <property type="entry name" value="BPD_transp_1"/>
    <property type="match status" value="1"/>
</dbReference>
<evidence type="ECO:0000256" key="5">
    <source>
        <dbReference type="ARBA" id="ARBA00022989"/>
    </source>
</evidence>
<dbReference type="PROSITE" id="PS50928">
    <property type="entry name" value="ABC_TM1"/>
    <property type="match status" value="1"/>
</dbReference>
<dbReference type="InterPro" id="IPR035906">
    <property type="entry name" value="MetI-like_sf"/>
</dbReference>
<protein>
    <submittedName>
        <fullName evidence="9">Dipeptide transport system permease protein DppC</fullName>
    </submittedName>
</protein>
<dbReference type="EMBL" id="FCOW01000006">
    <property type="protein sequence ID" value="CVK18902.1"/>
    <property type="molecule type" value="Genomic_DNA"/>
</dbReference>
<evidence type="ECO:0000313" key="9">
    <source>
        <dbReference type="EMBL" id="CVK18902.1"/>
    </source>
</evidence>
<organism evidence="9 10">
    <name type="scientific">Sporomusa sphaeroides DSM 2875</name>
    <dbReference type="NCBI Taxonomy" id="1337886"/>
    <lineage>
        <taxon>Bacteria</taxon>
        <taxon>Bacillati</taxon>
        <taxon>Bacillota</taxon>
        <taxon>Negativicutes</taxon>
        <taxon>Selenomonadales</taxon>
        <taxon>Sporomusaceae</taxon>
        <taxon>Sporomusa</taxon>
    </lineage>
</organism>
<sequence length="288" mass="31520">MSHTICQADQKGVSFWQFNLRTRTLIATGGALLILAVIAAAGVLLDPSAYAPQFQQKNLAPSLVHPFGTDWMGRDMFMRTVKGLSTSLWIGLLAATVSSVIAVMLGVAAATMGRRVDSLILWLVDLMQGIPHLILLMLISFVLGKGMLGVWLGVALTHWPMLARVIRAEVLAVKNSQYVLAARKLGSSRWKIAVRHIFPHVVPQYIVGLILLFPHAILHEASITFLGFGLLPREPAVGIILSESMRYLTVGMWWLTVLPGASLLIMVLLLDMIGENLRKLMNPASAEN</sequence>
<feature type="transmembrane region" description="Helical" evidence="7">
    <location>
        <begin position="25"/>
        <end position="45"/>
    </location>
</feature>
<dbReference type="InterPro" id="IPR000515">
    <property type="entry name" value="MetI-like"/>
</dbReference>
<dbReference type="PANTHER" id="PTHR43386">
    <property type="entry name" value="OLIGOPEPTIDE TRANSPORT SYSTEM PERMEASE PROTEIN APPC"/>
    <property type="match status" value="1"/>
</dbReference>
<feature type="transmembrane region" description="Helical" evidence="7">
    <location>
        <begin position="205"/>
        <end position="231"/>
    </location>
</feature>
<dbReference type="RefSeq" id="WP_075756840.1">
    <property type="nucleotide sequence ID" value="NZ_CP146991.1"/>
</dbReference>
<evidence type="ECO:0000256" key="3">
    <source>
        <dbReference type="ARBA" id="ARBA00022475"/>
    </source>
</evidence>
<comment type="subcellular location">
    <subcellularLocation>
        <location evidence="1 7">Cell membrane</location>
        <topology evidence="1 7">Multi-pass membrane protein</topology>
    </subcellularLocation>
</comment>